<dbReference type="eggNOG" id="arCOG03450">
    <property type="taxonomic scope" value="Archaea"/>
</dbReference>
<proteinExistence type="predicted"/>
<dbReference type="RefSeq" id="WP_011974056.1">
    <property type="nucleotide sequence ID" value="NC_009635.1"/>
</dbReference>
<reference evidence="1" key="1">
    <citation type="submission" date="2007-06" db="EMBL/GenBank/DDBJ databases">
        <title>Complete sequence of Methanococcus aeolicus Nankai-3.</title>
        <authorList>
            <consortium name="US DOE Joint Genome Institute"/>
            <person name="Copeland A."/>
            <person name="Lucas S."/>
            <person name="Lapidus A."/>
            <person name="Barry K."/>
            <person name="Glavina del Rio T."/>
            <person name="Dalin E."/>
            <person name="Tice H."/>
            <person name="Pitluck S."/>
            <person name="Chain P."/>
            <person name="Malfatti S."/>
            <person name="Shin M."/>
            <person name="Vergez L."/>
            <person name="Schmutz J."/>
            <person name="Larimer F."/>
            <person name="Land M."/>
            <person name="Hauser L."/>
            <person name="Kyrpides N."/>
            <person name="Lykidis A."/>
            <person name="Sieprawska-Lupa M."/>
            <person name="Whitman W.B."/>
            <person name="Richardson P."/>
        </authorList>
    </citation>
    <scope>NUCLEOTIDE SEQUENCE [LARGE SCALE GENOMIC DNA]</scope>
    <source>
        <strain evidence="1">Nankai-3</strain>
    </source>
</reference>
<dbReference type="KEGG" id="mae:Maeo_1348"/>
<evidence type="ECO:0000313" key="2">
    <source>
        <dbReference type="Proteomes" id="UP000001106"/>
    </source>
</evidence>
<dbReference type="HOGENOM" id="CLU_044036_0_0_2"/>
<dbReference type="InterPro" id="IPR010319">
    <property type="entry name" value="Transglutaminase-like_Cys_pept"/>
</dbReference>
<protein>
    <recommendedName>
        <fullName evidence="3">Transglutaminase-like domain-containing protein</fullName>
    </recommendedName>
</protein>
<organism evidence="1 2">
    <name type="scientific">Methanococcus aeolicus (strain ATCC BAA-1280 / DSM 17508 / OCM 812 / Nankai-3)</name>
    <dbReference type="NCBI Taxonomy" id="419665"/>
    <lineage>
        <taxon>Archaea</taxon>
        <taxon>Methanobacteriati</taxon>
        <taxon>Methanobacteriota</taxon>
        <taxon>Methanomada group</taxon>
        <taxon>Methanococci</taxon>
        <taxon>Methanococcales</taxon>
        <taxon>Methanococcaceae</taxon>
        <taxon>Methanococcus</taxon>
    </lineage>
</organism>
<dbReference type="OrthoDB" id="62160at2157"/>
<dbReference type="STRING" id="419665.Maeo_1348"/>
<dbReference type="PANTHER" id="PTHR39327:SF1">
    <property type="entry name" value="BLR5470 PROTEIN"/>
    <property type="match status" value="1"/>
</dbReference>
<name>A6UWQ2_META3</name>
<keyword evidence="2" id="KW-1185">Reference proteome</keyword>
<sequence>MKKLFVVLFCIFICFSGCIDIYDFYDGADDNYSDDNFTIDYDNYDNNNEQISNDDDKIDITNNKDAINNYNIIHNTSNNNEYSKTDYYTRSYNWKYKGDSWSWDLSIPVELHEYYKNKPHNREENYAQYALSDYDRPYLDSMVEGFKEASSKNGYSDYDTVMFIVSFVQSLKYTSDSTTTGYDEYPRYPVETLIDEGGDCEDTAILTAALLSELGYDIVLVELPQHMAVGIAGGDDITGTYYLYNNKKYYYLETTNTGWDIGTIPEEYKNKNAIIRPMIQIPNMEISFKGDYIDYDRYYVYYNISCNIKNIGSGTAKNPKLYICALALDEGEGYIWKPDYTIDLKNYPEGSSGEAYAVLRIPRGKTTQIKCVLYGDNFKSVEVYSEVFNT</sequence>
<evidence type="ECO:0000313" key="1">
    <source>
        <dbReference type="EMBL" id="ABR56924.1"/>
    </source>
</evidence>
<dbReference type="PANTHER" id="PTHR39327">
    <property type="match status" value="1"/>
</dbReference>
<dbReference type="GeneID" id="5327247"/>
<dbReference type="AlphaFoldDB" id="A6UWQ2"/>
<dbReference type="EMBL" id="CP000743">
    <property type="protein sequence ID" value="ABR56924.1"/>
    <property type="molecule type" value="Genomic_DNA"/>
</dbReference>
<dbReference type="Gene3D" id="3.10.620.30">
    <property type="match status" value="1"/>
</dbReference>
<dbReference type="Proteomes" id="UP000001106">
    <property type="component" value="Chromosome"/>
</dbReference>
<evidence type="ECO:0008006" key="3">
    <source>
        <dbReference type="Google" id="ProtNLM"/>
    </source>
</evidence>
<accession>A6UWQ2</accession>
<gene>
    <name evidence="1" type="ordered locus">Maeo_1348</name>
</gene>